<comment type="caution">
    <text evidence="1">The sequence shown here is derived from an EMBL/GenBank/DDBJ whole genome shotgun (WGS) entry which is preliminary data.</text>
</comment>
<organism evidence="1 2">
    <name type="scientific">Sporolactobacillus putidus</name>
    <dbReference type="NCBI Taxonomy" id="492735"/>
    <lineage>
        <taxon>Bacteria</taxon>
        <taxon>Bacillati</taxon>
        <taxon>Bacillota</taxon>
        <taxon>Bacilli</taxon>
        <taxon>Bacillales</taxon>
        <taxon>Sporolactobacillaceae</taxon>
        <taxon>Sporolactobacillus</taxon>
    </lineage>
</organism>
<proteinExistence type="predicted"/>
<accession>A0A917S3S1</accession>
<sequence length="372" mass="40872">MFFGKRGEKRSLNLGSGANNVQLVMQNGQLVPIASGVNATAAIQNSDVYAVIDRISSDVATAAFKTNIPDPNLNYLLSVNPSPIFSPYNFWQTVLVNLLLNGNSFVLIWRDPITNQPTKLEILINMEVNVLMTDDSQQLFYDIRFFDDRPDTLVASQDMLHFRLLSANTTTQLMVLGTSPLMSLSKEVEIQNQTNNLTLTSLAKSINPSGILTVNKGLPGKAEKENIRREFEAANSGTNAGRPLVLDNLTTYKSVAIDSNVLNLLQGTDWTRQQIAKAFGLPSDLLQMESEHSNIQQIMTYYAACLNRYMQPITSEITNKLATLPGEIVALDVSSITDPDNSAIETRMANLVKNGVITSDQALAILSKKGGW</sequence>
<dbReference type="RefSeq" id="WP_188802958.1">
    <property type="nucleotide sequence ID" value="NZ_BMOK01000007.1"/>
</dbReference>
<evidence type="ECO:0000313" key="1">
    <source>
        <dbReference type="EMBL" id="GGL55865.1"/>
    </source>
</evidence>
<dbReference type="EMBL" id="BMOK01000007">
    <property type="protein sequence ID" value="GGL55865.1"/>
    <property type="molecule type" value="Genomic_DNA"/>
</dbReference>
<gene>
    <name evidence="1" type="primary">pi135</name>
    <name evidence="1" type="ORF">GCM10007968_19960</name>
</gene>
<dbReference type="InterPro" id="IPR006944">
    <property type="entry name" value="Phage/GTA_portal"/>
</dbReference>
<dbReference type="Proteomes" id="UP000654670">
    <property type="component" value="Unassembled WGS sequence"/>
</dbReference>
<reference evidence="1" key="1">
    <citation type="journal article" date="2014" name="Int. J. Syst. Evol. Microbiol.">
        <title>Complete genome sequence of Corynebacterium casei LMG S-19264T (=DSM 44701T), isolated from a smear-ripened cheese.</title>
        <authorList>
            <consortium name="US DOE Joint Genome Institute (JGI-PGF)"/>
            <person name="Walter F."/>
            <person name="Albersmeier A."/>
            <person name="Kalinowski J."/>
            <person name="Ruckert C."/>
        </authorList>
    </citation>
    <scope>NUCLEOTIDE SEQUENCE</scope>
    <source>
        <strain evidence="1">JCM 15325</strain>
    </source>
</reference>
<dbReference type="AlphaFoldDB" id="A0A917S3S1"/>
<reference evidence="1" key="2">
    <citation type="submission" date="2020-09" db="EMBL/GenBank/DDBJ databases">
        <authorList>
            <person name="Sun Q."/>
            <person name="Ohkuma M."/>
        </authorList>
    </citation>
    <scope>NUCLEOTIDE SEQUENCE</scope>
    <source>
        <strain evidence="1">JCM 15325</strain>
    </source>
</reference>
<keyword evidence="2" id="KW-1185">Reference proteome</keyword>
<evidence type="ECO:0000313" key="2">
    <source>
        <dbReference type="Proteomes" id="UP000654670"/>
    </source>
</evidence>
<protein>
    <submittedName>
        <fullName evidence="1">Phage portal protein</fullName>
    </submittedName>
</protein>
<dbReference type="InterPro" id="IPR006427">
    <property type="entry name" value="Portal_HK97"/>
</dbReference>
<name>A0A917S3S1_9BACL</name>
<dbReference type="Pfam" id="PF04860">
    <property type="entry name" value="Phage_portal"/>
    <property type="match status" value="1"/>
</dbReference>
<dbReference type="NCBIfam" id="TIGR01537">
    <property type="entry name" value="portal_HK97"/>
    <property type="match status" value="1"/>
</dbReference>